<evidence type="ECO:0000313" key="1">
    <source>
        <dbReference type="EnsemblPlants" id="cds.evm.model.ctgX26.3"/>
    </source>
</evidence>
<name>A0A803QS57_CANSA</name>
<accession>A0A803QS57</accession>
<dbReference type="AlphaFoldDB" id="A0A803QS57"/>
<organism evidence="1 2">
    <name type="scientific">Cannabis sativa</name>
    <name type="common">Hemp</name>
    <name type="synonym">Marijuana</name>
    <dbReference type="NCBI Taxonomy" id="3483"/>
    <lineage>
        <taxon>Eukaryota</taxon>
        <taxon>Viridiplantae</taxon>
        <taxon>Streptophyta</taxon>
        <taxon>Embryophyta</taxon>
        <taxon>Tracheophyta</taxon>
        <taxon>Spermatophyta</taxon>
        <taxon>Magnoliopsida</taxon>
        <taxon>eudicotyledons</taxon>
        <taxon>Gunneridae</taxon>
        <taxon>Pentapetalae</taxon>
        <taxon>rosids</taxon>
        <taxon>fabids</taxon>
        <taxon>Rosales</taxon>
        <taxon>Cannabaceae</taxon>
        <taxon>Cannabis</taxon>
    </lineage>
</organism>
<dbReference type="Gramene" id="evm.model.ctgX26.3">
    <property type="protein sequence ID" value="cds.evm.model.ctgX26.3"/>
    <property type="gene ID" value="evm.TU.ctgX26.3"/>
</dbReference>
<proteinExistence type="predicted"/>
<keyword evidence="2" id="KW-1185">Reference proteome</keyword>
<dbReference type="Proteomes" id="UP000596661">
    <property type="component" value="Unassembled WGS sequence"/>
</dbReference>
<protein>
    <submittedName>
        <fullName evidence="1">Uncharacterized protein</fullName>
    </submittedName>
</protein>
<reference evidence="1" key="1">
    <citation type="submission" date="2021-03" db="UniProtKB">
        <authorList>
            <consortium name="EnsemblPlants"/>
        </authorList>
    </citation>
    <scope>IDENTIFICATION</scope>
</reference>
<dbReference type="EnsemblPlants" id="evm.model.ctgX26.3">
    <property type="protein sequence ID" value="cds.evm.model.ctgX26.3"/>
    <property type="gene ID" value="evm.TU.ctgX26.3"/>
</dbReference>
<sequence>MAITRKTPATTPASLGLPQDPMIADVCVLATIRISTSSTDVANPANLAGIKNSTNTTSQVDLANVIDPNDQPLSPRVNTPLVPRTEGFVNVEQPLGTTTDTGP</sequence>
<evidence type="ECO:0000313" key="2">
    <source>
        <dbReference type="Proteomes" id="UP000596661"/>
    </source>
</evidence>